<keyword evidence="1" id="KW-0175">Coiled coil</keyword>
<dbReference type="EMBL" id="DXEZ01000308">
    <property type="protein sequence ID" value="HIX55532.1"/>
    <property type="molecule type" value="Genomic_DNA"/>
</dbReference>
<evidence type="ECO:0000259" key="2">
    <source>
        <dbReference type="Pfam" id="PF13476"/>
    </source>
</evidence>
<dbReference type="GO" id="GO:0006302">
    <property type="term" value="P:double-strand break repair"/>
    <property type="evidence" value="ECO:0007669"/>
    <property type="project" value="InterPro"/>
</dbReference>
<gene>
    <name evidence="3" type="ORF">H9853_10955</name>
</gene>
<dbReference type="Proteomes" id="UP000824156">
    <property type="component" value="Unassembled WGS sequence"/>
</dbReference>
<accession>A0A9D1WBZ9</accession>
<evidence type="ECO:0000313" key="3">
    <source>
        <dbReference type="EMBL" id="HIX55532.1"/>
    </source>
</evidence>
<dbReference type="PANTHER" id="PTHR32114:SF2">
    <property type="entry name" value="ABC TRANSPORTER ABCH.3"/>
    <property type="match status" value="1"/>
</dbReference>
<feature type="coiled-coil region" evidence="1">
    <location>
        <begin position="828"/>
        <end position="855"/>
    </location>
</feature>
<dbReference type="SUPFAM" id="SSF52540">
    <property type="entry name" value="P-loop containing nucleoside triphosphate hydrolases"/>
    <property type="match status" value="2"/>
</dbReference>
<organism evidence="3 4">
    <name type="scientific">Candidatus Sphingobacterium stercoripullorum</name>
    <dbReference type="NCBI Taxonomy" id="2838759"/>
    <lineage>
        <taxon>Bacteria</taxon>
        <taxon>Pseudomonadati</taxon>
        <taxon>Bacteroidota</taxon>
        <taxon>Sphingobacteriia</taxon>
        <taxon>Sphingobacteriales</taxon>
        <taxon>Sphingobacteriaceae</taxon>
        <taxon>Sphingobacterium</taxon>
    </lineage>
</organism>
<dbReference type="Gene3D" id="3.40.50.300">
    <property type="entry name" value="P-loop containing nucleotide triphosphate hydrolases"/>
    <property type="match status" value="2"/>
</dbReference>
<dbReference type="Pfam" id="PF13476">
    <property type="entry name" value="AAA_23"/>
    <property type="match status" value="1"/>
</dbReference>
<dbReference type="GO" id="GO:0016887">
    <property type="term" value="F:ATP hydrolysis activity"/>
    <property type="evidence" value="ECO:0007669"/>
    <property type="project" value="InterPro"/>
</dbReference>
<sequence length="1015" mass="117271">MIPIKLTIEGVYSYQKKQIINFQELSQAGLFGIFGSVGSGKSSILEAITFALYGDTERLSRNDSRNYNMMNLQSDSSLFDFEFLNHNNERYRIIREYKRNGKRFEDVAVRKAQTYAWDGSEWIPLDGVKTEDIIGLNYKNFKRTIIIPQGKFRDFIELSPTDRTNMLKEIFDLYRFDLGPKARGLAAETKTVLDNLTGELKGFEEINEQELKGVEKTLKEVNLQLQEDSKKHEKTNAELLFLTRVKEDMDALKAKTDVLAYLTSQKPQMEERAKALEIYMKALYQVQPFIRAYTEKNSELTSILKEKQQVDSRLVTLEEQQDKIEQQNIFHQKEVQRLPELDRKAELLKELKGKLLRDQELTKEENRHAKGGAVIKETEERINKIAVHIADLDSEIEALRNAQISTKDLLDLGAWYNKQEELLKELNKWSSDLQQKTTEGSAITGWFSTQALDPSSSEGVLKSQLDNQKEQIAKLEAGLNKLSLKEELSRFATTLQHGESCPLCGSLEHPDPMQAHSNAEEIGAINKQISSLKNTYEQILKTQGEAESKRKQLEQIEAQKSQITQEVSKVNQKITEHRSIFLWNDFDMDNKTLFEERHTKAIKTEQEKVKKEKARKEQQDALELERKNLRKYEEGVQEIAHRINQLKTANSIFTERLENQNYKLEDFPTTPSEVDGLENDLIASRNKITKEHESFQEIYKNWHNEYTRLGEKARIFESQIDKLKTSVEASLKELNIKVKEHGFQTIDEVNEILENKLNIRDTEEEIQTFQVLYQTRFQQVQTLKEKLKDQSFDQEQFDLLKTQEATIAQQLDRLKDTLGGLSSQHAFLIKKLEEKKKLEQEFKKTSNRYEEIKVLVQLFNRSGFVNYVSGVWLENIVSLANERFHRMTKNQLSLVLSEDNNLEVIDYLNEGKRRSVKTLSGGQSFQVSLALALALAESVQSLSKAEKSFFFIDEGFGTLDSDSVDVVFETLNQLNKENRIVGIISHVEALQERLAASLHIHKDPKEGSLIQVNRP</sequence>
<protein>
    <submittedName>
        <fullName evidence="3">SMC family ATPase</fullName>
    </submittedName>
</protein>
<dbReference type="PANTHER" id="PTHR32114">
    <property type="entry name" value="ABC TRANSPORTER ABCH.3"/>
    <property type="match status" value="1"/>
</dbReference>
<dbReference type="InterPro" id="IPR027417">
    <property type="entry name" value="P-loop_NTPase"/>
</dbReference>
<name>A0A9D1WBZ9_9SPHI</name>
<comment type="caution">
    <text evidence="3">The sequence shown here is derived from an EMBL/GenBank/DDBJ whole genome shotgun (WGS) entry which is preliminary data.</text>
</comment>
<feature type="coiled-coil region" evidence="1">
    <location>
        <begin position="211"/>
        <end position="238"/>
    </location>
</feature>
<dbReference type="AlphaFoldDB" id="A0A9D1WBZ9"/>
<feature type="domain" description="Rad50/SbcC-type AAA" evidence="2">
    <location>
        <begin position="5"/>
        <end position="239"/>
    </location>
</feature>
<feature type="coiled-coil region" evidence="1">
    <location>
        <begin position="602"/>
        <end position="649"/>
    </location>
</feature>
<reference evidence="3" key="1">
    <citation type="journal article" date="2021" name="PeerJ">
        <title>Extensive microbial diversity within the chicken gut microbiome revealed by metagenomics and culture.</title>
        <authorList>
            <person name="Gilroy R."/>
            <person name="Ravi A."/>
            <person name="Getino M."/>
            <person name="Pursley I."/>
            <person name="Horton D.L."/>
            <person name="Alikhan N.F."/>
            <person name="Baker D."/>
            <person name="Gharbi K."/>
            <person name="Hall N."/>
            <person name="Watson M."/>
            <person name="Adriaenssens E.M."/>
            <person name="Foster-Nyarko E."/>
            <person name="Jarju S."/>
            <person name="Secka A."/>
            <person name="Antonio M."/>
            <person name="Oren A."/>
            <person name="Chaudhuri R.R."/>
            <person name="La Ragione R."/>
            <person name="Hildebrand F."/>
            <person name="Pallen M.J."/>
        </authorList>
    </citation>
    <scope>NUCLEOTIDE SEQUENCE</scope>
    <source>
        <strain evidence="3">1719</strain>
    </source>
</reference>
<dbReference type="Pfam" id="PF13558">
    <property type="entry name" value="SbcC_Walker_B"/>
    <property type="match status" value="1"/>
</dbReference>
<evidence type="ECO:0000256" key="1">
    <source>
        <dbReference type="SAM" id="Coils"/>
    </source>
</evidence>
<feature type="coiled-coil region" evidence="1">
    <location>
        <begin position="539"/>
        <end position="573"/>
    </location>
</feature>
<dbReference type="InterPro" id="IPR038729">
    <property type="entry name" value="Rad50/SbcC_AAA"/>
</dbReference>
<feature type="coiled-coil region" evidence="1">
    <location>
        <begin position="300"/>
        <end position="334"/>
    </location>
</feature>
<evidence type="ECO:0000313" key="4">
    <source>
        <dbReference type="Proteomes" id="UP000824156"/>
    </source>
</evidence>
<proteinExistence type="predicted"/>
<reference evidence="3" key="2">
    <citation type="submission" date="2021-04" db="EMBL/GenBank/DDBJ databases">
        <authorList>
            <person name="Gilroy R."/>
        </authorList>
    </citation>
    <scope>NUCLEOTIDE SEQUENCE</scope>
    <source>
        <strain evidence="3">1719</strain>
    </source>
</reference>